<dbReference type="GO" id="GO:0016787">
    <property type="term" value="F:hydrolase activity"/>
    <property type="evidence" value="ECO:0007669"/>
    <property type="project" value="UniProtKB-KW"/>
</dbReference>
<sequence length="284" mass="30941">MTDSFPAAVDDLPELDQLDGLGADIRLVAVDMDGTLLDENGRVPEGLWPLLDVMAARGIHFAPASGRQYATLRREFGARGDAMVYIAENGTLVMRGDVEISSEPMDRAFVDGLVHDVRGFAHDVGVVLCGTRSAYIERTDHAFRTEADKYYARLEEVEDLTAVDDTILKVAVFDFADAERETAPALARHRATHQVVVSGHHWVDVMNRGVSKGTALGRLQDSLGVTAAQTAVFGDYLNDLEMMGAADYSFAMANAHPDVAAAARFRAPSNREHGVVRVLERLLT</sequence>
<dbReference type="PANTHER" id="PTHR10000">
    <property type="entry name" value="PHOSPHOSERINE PHOSPHATASE"/>
    <property type="match status" value="1"/>
</dbReference>
<dbReference type="CDD" id="cd07518">
    <property type="entry name" value="HAD_YbiV-Like"/>
    <property type="match status" value="1"/>
</dbReference>
<proteinExistence type="predicted"/>
<dbReference type="InterPro" id="IPR036412">
    <property type="entry name" value="HAD-like_sf"/>
</dbReference>
<dbReference type="SUPFAM" id="SSF56784">
    <property type="entry name" value="HAD-like"/>
    <property type="match status" value="1"/>
</dbReference>
<dbReference type="NCBIfam" id="TIGR01484">
    <property type="entry name" value="HAD-SF-IIB"/>
    <property type="match status" value="1"/>
</dbReference>
<keyword evidence="2" id="KW-1185">Reference proteome</keyword>
<dbReference type="InterPro" id="IPR023214">
    <property type="entry name" value="HAD_sf"/>
</dbReference>
<evidence type="ECO:0000313" key="2">
    <source>
        <dbReference type="Proteomes" id="UP001501690"/>
    </source>
</evidence>
<gene>
    <name evidence="1" type="ORF">GCM10009808_17330</name>
</gene>
<dbReference type="EMBL" id="BAAAPL010000002">
    <property type="protein sequence ID" value="GAA1700285.1"/>
    <property type="molecule type" value="Genomic_DNA"/>
</dbReference>
<dbReference type="PANTHER" id="PTHR10000:SF53">
    <property type="entry name" value="5-AMINO-6-(5-PHOSPHO-D-RIBITYLAMINO)URACIL PHOSPHATASE YBJI-RELATED"/>
    <property type="match status" value="1"/>
</dbReference>
<name>A0ABN2I857_9MICO</name>
<dbReference type="SFLD" id="SFLDG01140">
    <property type="entry name" value="C2.B:_Phosphomannomutase_and_P"/>
    <property type="match status" value="1"/>
</dbReference>
<dbReference type="InterPro" id="IPR006379">
    <property type="entry name" value="HAD-SF_hydro_IIB"/>
</dbReference>
<dbReference type="Proteomes" id="UP001501690">
    <property type="component" value="Unassembled WGS sequence"/>
</dbReference>
<keyword evidence="1" id="KW-0378">Hydrolase</keyword>
<protein>
    <submittedName>
        <fullName evidence="1">Cof-type HAD-IIB family hydrolase</fullName>
    </submittedName>
</protein>
<dbReference type="NCBIfam" id="TIGR00099">
    <property type="entry name" value="Cof-subfamily"/>
    <property type="match status" value="1"/>
</dbReference>
<accession>A0ABN2I857</accession>
<dbReference type="Gene3D" id="3.40.50.1000">
    <property type="entry name" value="HAD superfamily/HAD-like"/>
    <property type="match status" value="1"/>
</dbReference>
<organism evidence="1 2">
    <name type="scientific">Microbacterium sediminicola</name>
    <dbReference type="NCBI Taxonomy" id="415210"/>
    <lineage>
        <taxon>Bacteria</taxon>
        <taxon>Bacillati</taxon>
        <taxon>Actinomycetota</taxon>
        <taxon>Actinomycetes</taxon>
        <taxon>Micrococcales</taxon>
        <taxon>Microbacteriaceae</taxon>
        <taxon>Microbacterium</taxon>
    </lineage>
</organism>
<dbReference type="InterPro" id="IPR000150">
    <property type="entry name" value="Cof"/>
</dbReference>
<reference evidence="1 2" key="1">
    <citation type="journal article" date="2019" name="Int. J. Syst. Evol. Microbiol.">
        <title>The Global Catalogue of Microorganisms (GCM) 10K type strain sequencing project: providing services to taxonomists for standard genome sequencing and annotation.</title>
        <authorList>
            <consortium name="The Broad Institute Genomics Platform"/>
            <consortium name="The Broad Institute Genome Sequencing Center for Infectious Disease"/>
            <person name="Wu L."/>
            <person name="Ma J."/>
        </authorList>
    </citation>
    <scope>NUCLEOTIDE SEQUENCE [LARGE SCALE GENOMIC DNA]</scope>
    <source>
        <strain evidence="1 2">JCM 15577</strain>
    </source>
</reference>
<dbReference type="Pfam" id="PF08282">
    <property type="entry name" value="Hydrolase_3"/>
    <property type="match status" value="1"/>
</dbReference>
<comment type="caution">
    <text evidence="1">The sequence shown here is derived from an EMBL/GenBank/DDBJ whole genome shotgun (WGS) entry which is preliminary data.</text>
</comment>
<dbReference type="SFLD" id="SFLDS00003">
    <property type="entry name" value="Haloacid_Dehalogenase"/>
    <property type="match status" value="1"/>
</dbReference>
<dbReference type="Gene3D" id="3.30.1240.10">
    <property type="match status" value="1"/>
</dbReference>
<evidence type="ECO:0000313" key="1">
    <source>
        <dbReference type="EMBL" id="GAA1700285.1"/>
    </source>
</evidence>